<sequence length="277" mass="31601">MFDIAYTEHLLLQCISTDTVKSPFISNLRTLLYDIGHEIGNLVFSNKSMLLRVILGVSSPQVSILIQTFLIMEKIEAISRGMLETLISTSEIKQVGLVRQNLFEWKRREKLQNKKSLSCYDVRSVLQNKPPSTRRRDANRYDKWVQAKSSAATSAEVIPSITRVDQKQQTEAKTSLEGNKEIIPTKYQGEPEGIVIKTDIFISPFNPRKACHRQYYIQPTSDRGKRCRIDYDEGFDQDDHELLRTPPHTSPLIMPSPEAVTTALSSWNGHIIPYSSM</sequence>
<comment type="caution">
    <text evidence="1">The sequence shown here is derived from an EMBL/GenBank/DDBJ whole genome shotgun (WGS) entry which is preliminary data.</text>
</comment>
<name>A0A8S3UEU3_MYTED</name>
<evidence type="ECO:0000313" key="1">
    <source>
        <dbReference type="EMBL" id="CAG2241114.1"/>
    </source>
</evidence>
<gene>
    <name evidence="1" type="ORF">MEDL_53245</name>
</gene>
<dbReference type="AlphaFoldDB" id="A0A8S3UEU3"/>
<keyword evidence="2" id="KW-1185">Reference proteome</keyword>
<accession>A0A8S3UEU3</accession>
<dbReference type="Proteomes" id="UP000683360">
    <property type="component" value="Unassembled WGS sequence"/>
</dbReference>
<proteinExistence type="predicted"/>
<dbReference type="EMBL" id="CAJPWZ010002579">
    <property type="protein sequence ID" value="CAG2241114.1"/>
    <property type="molecule type" value="Genomic_DNA"/>
</dbReference>
<protein>
    <submittedName>
        <fullName evidence="1">Uncharacterized protein</fullName>
    </submittedName>
</protein>
<organism evidence="1 2">
    <name type="scientific">Mytilus edulis</name>
    <name type="common">Blue mussel</name>
    <dbReference type="NCBI Taxonomy" id="6550"/>
    <lineage>
        <taxon>Eukaryota</taxon>
        <taxon>Metazoa</taxon>
        <taxon>Spiralia</taxon>
        <taxon>Lophotrochozoa</taxon>
        <taxon>Mollusca</taxon>
        <taxon>Bivalvia</taxon>
        <taxon>Autobranchia</taxon>
        <taxon>Pteriomorphia</taxon>
        <taxon>Mytilida</taxon>
        <taxon>Mytiloidea</taxon>
        <taxon>Mytilidae</taxon>
        <taxon>Mytilinae</taxon>
        <taxon>Mytilus</taxon>
    </lineage>
</organism>
<evidence type="ECO:0000313" key="2">
    <source>
        <dbReference type="Proteomes" id="UP000683360"/>
    </source>
</evidence>
<reference evidence="1" key="1">
    <citation type="submission" date="2021-03" db="EMBL/GenBank/DDBJ databases">
        <authorList>
            <person name="Bekaert M."/>
        </authorList>
    </citation>
    <scope>NUCLEOTIDE SEQUENCE</scope>
</reference>